<organism evidence="1 2">
    <name type="scientific">Mariniflexile soesokkakense</name>
    <dbReference type="NCBI Taxonomy" id="1343160"/>
    <lineage>
        <taxon>Bacteria</taxon>
        <taxon>Pseudomonadati</taxon>
        <taxon>Bacteroidota</taxon>
        <taxon>Flavobacteriia</taxon>
        <taxon>Flavobacteriales</taxon>
        <taxon>Flavobacteriaceae</taxon>
        <taxon>Mariniflexile</taxon>
    </lineage>
</organism>
<sequence length="298" mass="34714">MNKCSLCESNNNELLYTNSRGNKYLENYVCDNCGFIYTFPRISNEEIGNLYLEGGFSKEARKSHEPDLNKFIQTESWALERLHLLEQKLPTFFLNTKTCLEIGCGTGSFLWLLKSRGHLVKGIEPDSQFVNVAIKRYDIDVETVLFDNFSDSQLYDFICNFHVIEHVLDPREFVKNIYQRLKNNGCILIECPTIDDIYTNDLNTFFWDVHVNTFSNKSLPWLLESEGFTVNEIFMNRGFVCIIASKGVEKRFESDSKERVLEIVKKFKVSQNKNNINKSVFGKIKSRLKLILLKLKEF</sequence>
<keyword evidence="1" id="KW-0808">Transferase</keyword>
<keyword evidence="2" id="KW-1185">Reference proteome</keyword>
<keyword evidence="1" id="KW-0489">Methyltransferase</keyword>
<dbReference type="PANTHER" id="PTHR43861:SF6">
    <property type="entry name" value="METHYLTRANSFERASE TYPE 11"/>
    <property type="match status" value="1"/>
</dbReference>
<dbReference type="GO" id="GO:0032259">
    <property type="term" value="P:methylation"/>
    <property type="evidence" value="ECO:0007669"/>
    <property type="project" value="UniProtKB-KW"/>
</dbReference>
<dbReference type="InterPro" id="IPR029063">
    <property type="entry name" value="SAM-dependent_MTases_sf"/>
</dbReference>
<name>A0ABV0AAH0_9FLAO</name>
<dbReference type="Gene3D" id="3.40.50.150">
    <property type="entry name" value="Vaccinia Virus protein VP39"/>
    <property type="match status" value="1"/>
</dbReference>
<dbReference type="GO" id="GO:0008168">
    <property type="term" value="F:methyltransferase activity"/>
    <property type="evidence" value="ECO:0007669"/>
    <property type="project" value="UniProtKB-KW"/>
</dbReference>
<gene>
    <name evidence="1" type="ORF">VP395_02205</name>
</gene>
<dbReference type="EMBL" id="JAZHYP010000001">
    <property type="protein sequence ID" value="MEN3322530.1"/>
    <property type="molecule type" value="Genomic_DNA"/>
</dbReference>
<protein>
    <submittedName>
        <fullName evidence="1">Class I SAM-dependent methyltransferase</fullName>
        <ecNumber evidence="1">2.1.1.-</ecNumber>
    </submittedName>
</protein>
<dbReference type="RefSeq" id="WP_346240077.1">
    <property type="nucleotide sequence ID" value="NZ_JAZHYP010000001.1"/>
</dbReference>
<dbReference type="SUPFAM" id="SSF53335">
    <property type="entry name" value="S-adenosyl-L-methionine-dependent methyltransferases"/>
    <property type="match status" value="1"/>
</dbReference>
<accession>A0ABV0AAH0</accession>
<dbReference type="EC" id="2.1.1.-" evidence="1"/>
<proteinExistence type="predicted"/>
<comment type="caution">
    <text evidence="1">The sequence shown here is derived from an EMBL/GenBank/DDBJ whole genome shotgun (WGS) entry which is preliminary data.</text>
</comment>
<dbReference type="PANTHER" id="PTHR43861">
    <property type="entry name" value="TRANS-ACONITATE 2-METHYLTRANSFERASE-RELATED"/>
    <property type="match status" value="1"/>
</dbReference>
<dbReference type="Pfam" id="PF13489">
    <property type="entry name" value="Methyltransf_23"/>
    <property type="match status" value="1"/>
</dbReference>
<dbReference type="Proteomes" id="UP001416393">
    <property type="component" value="Unassembled WGS sequence"/>
</dbReference>
<evidence type="ECO:0000313" key="1">
    <source>
        <dbReference type="EMBL" id="MEN3322530.1"/>
    </source>
</evidence>
<reference evidence="1 2" key="1">
    <citation type="submission" date="2024-01" db="EMBL/GenBank/DDBJ databases">
        <title>Mariniflexile litorale sp. nov., isolated from the shallow sediments of the Sea of Japan.</title>
        <authorList>
            <person name="Romanenko L."/>
            <person name="Bystritskaya E."/>
            <person name="Isaeva M."/>
        </authorList>
    </citation>
    <scope>NUCLEOTIDE SEQUENCE [LARGE SCALE GENOMIC DNA]</scope>
    <source>
        <strain evidence="1 2">KCTC 32427</strain>
    </source>
</reference>
<evidence type="ECO:0000313" key="2">
    <source>
        <dbReference type="Proteomes" id="UP001416393"/>
    </source>
</evidence>
<dbReference type="CDD" id="cd02440">
    <property type="entry name" value="AdoMet_MTases"/>
    <property type="match status" value="1"/>
</dbReference>